<evidence type="ECO:0000313" key="10">
    <source>
        <dbReference type="Proteomes" id="UP000886523"/>
    </source>
</evidence>
<accession>A0A9P6ATD3</accession>
<feature type="domain" description="DNA replication complex GINS protein PSF1 C-terminal" evidence="8">
    <location>
        <begin position="154"/>
        <end position="201"/>
    </location>
</feature>
<dbReference type="GO" id="GO:1902983">
    <property type="term" value="P:DNA strand elongation involved in mitotic DNA replication"/>
    <property type="evidence" value="ECO:0007669"/>
    <property type="project" value="TreeGrafter"/>
</dbReference>
<dbReference type="Pfam" id="PF24997">
    <property type="entry name" value="PSF1_C"/>
    <property type="match status" value="1"/>
</dbReference>
<keyword evidence="5 6" id="KW-0539">Nucleus</keyword>
<dbReference type="SUPFAM" id="SSF158573">
    <property type="entry name" value="GINS helical bundle-like"/>
    <property type="match status" value="1"/>
</dbReference>
<dbReference type="InterPro" id="IPR021151">
    <property type="entry name" value="GINS_A"/>
</dbReference>
<organism evidence="9 10">
    <name type="scientific">Hydnum rufescens UP504</name>
    <dbReference type="NCBI Taxonomy" id="1448309"/>
    <lineage>
        <taxon>Eukaryota</taxon>
        <taxon>Fungi</taxon>
        <taxon>Dikarya</taxon>
        <taxon>Basidiomycota</taxon>
        <taxon>Agaricomycotina</taxon>
        <taxon>Agaricomycetes</taxon>
        <taxon>Cantharellales</taxon>
        <taxon>Hydnaceae</taxon>
        <taxon>Hydnum</taxon>
    </lineage>
</organism>
<keyword evidence="4 6" id="KW-0235">DNA replication</keyword>
<comment type="similarity">
    <text evidence="2 6">Belongs to the GINS1/PSF1 family.</text>
</comment>
<dbReference type="AlphaFoldDB" id="A0A9P6ATD3"/>
<evidence type="ECO:0000259" key="8">
    <source>
        <dbReference type="Pfam" id="PF24997"/>
    </source>
</evidence>
<dbReference type="PANTHER" id="PTHR12914:SF2">
    <property type="entry name" value="DNA REPLICATION COMPLEX GINS PROTEIN PSF1"/>
    <property type="match status" value="1"/>
</dbReference>
<evidence type="ECO:0000256" key="2">
    <source>
        <dbReference type="ARBA" id="ARBA00006677"/>
    </source>
</evidence>
<dbReference type="InterPro" id="IPR036224">
    <property type="entry name" value="GINS_bundle-like_dom_sf"/>
</dbReference>
<dbReference type="OrthoDB" id="10252587at2759"/>
<name>A0A9P6ATD3_9AGAM</name>
<evidence type="ECO:0000259" key="7">
    <source>
        <dbReference type="Pfam" id="PF05916"/>
    </source>
</evidence>
<dbReference type="InterPro" id="IPR005339">
    <property type="entry name" value="GINS_Psf1"/>
</dbReference>
<evidence type="ECO:0000256" key="3">
    <source>
        <dbReference type="ARBA" id="ARBA00015143"/>
    </source>
</evidence>
<gene>
    <name evidence="9" type="ORF">BS47DRAFT_1181513</name>
</gene>
<dbReference type="EMBL" id="MU129001">
    <property type="protein sequence ID" value="KAF9511364.1"/>
    <property type="molecule type" value="Genomic_DNA"/>
</dbReference>
<reference evidence="9" key="1">
    <citation type="journal article" date="2020" name="Nat. Commun.">
        <title>Large-scale genome sequencing of mycorrhizal fungi provides insights into the early evolution of symbiotic traits.</title>
        <authorList>
            <person name="Miyauchi S."/>
            <person name="Kiss E."/>
            <person name="Kuo A."/>
            <person name="Drula E."/>
            <person name="Kohler A."/>
            <person name="Sanchez-Garcia M."/>
            <person name="Morin E."/>
            <person name="Andreopoulos B."/>
            <person name="Barry K.W."/>
            <person name="Bonito G."/>
            <person name="Buee M."/>
            <person name="Carver A."/>
            <person name="Chen C."/>
            <person name="Cichocki N."/>
            <person name="Clum A."/>
            <person name="Culley D."/>
            <person name="Crous P.W."/>
            <person name="Fauchery L."/>
            <person name="Girlanda M."/>
            <person name="Hayes R.D."/>
            <person name="Keri Z."/>
            <person name="LaButti K."/>
            <person name="Lipzen A."/>
            <person name="Lombard V."/>
            <person name="Magnuson J."/>
            <person name="Maillard F."/>
            <person name="Murat C."/>
            <person name="Nolan M."/>
            <person name="Ohm R.A."/>
            <person name="Pangilinan J."/>
            <person name="Pereira M.F."/>
            <person name="Perotto S."/>
            <person name="Peter M."/>
            <person name="Pfister S."/>
            <person name="Riley R."/>
            <person name="Sitrit Y."/>
            <person name="Stielow J.B."/>
            <person name="Szollosi G."/>
            <person name="Zifcakova L."/>
            <person name="Stursova M."/>
            <person name="Spatafora J.W."/>
            <person name="Tedersoo L."/>
            <person name="Vaario L.M."/>
            <person name="Yamada A."/>
            <person name="Yan M."/>
            <person name="Wang P."/>
            <person name="Xu J."/>
            <person name="Bruns T."/>
            <person name="Baldrian P."/>
            <person name="Vilgalys R."/>
            <person name="Dunand C."/>
            <person name="Henrissat B."/>
            <person name="Grigoriev I.V."/>
            <person name="Hibbett D."/>
            <person name="Nagy L.G."/>
            <person name="Martin F.M."/>
        </authorList>
    </citation>
    <scope>NUCLEOTIDE SEQUENCE</scope>
    <source>
        <strain evidence="9">UP504</strain>
    </source>
</reference>
<evidence type="ECO:0000256" key="1">
    <source>
        <dbReference type="ARBA" id="ARBA00004123"/>
    </source>
</evidence>
<dbReference type="PANTHER" id="PTHR12914">
    <property type="entry name" value="PARTNER OF SLD5"/>
    <property type="match status" value="1"/>
</dbReference>
<proteinExistence type="inferred from homology"/>
<dbReference type="Pfam" id="PF05916">
    <property type="entry name" value="Sld5"/>
    <property type="match status" value="1"/>
</dbReference>
<evidence type="ECO:0000256" key="6">
    <source>
        <dbReference type="RuleBase" id="RU368085"/>
    </source>
</evidence>
<dbReference type="GO" id="GO:0000811">
    <property type="term" value="C:GINS complex"/>
    <property type="evidence" value="ECO:0007669"/>
    <property type="project" value="UniProtKB-UniRule"/>
</dbReference>
<evidence type="ECO:0000256" key="5">
    <source>
        <dbReference type="ARBA" id="ARBA00023242"/>
    </source>
</evidence>
<feature type="domain" description="GINS subunit" evidence="7">
    <location>
        <begin position="47"/>
        <end position="138"/>
    </location>
</feature>
<dbReference type="CDD" id="cd11710">
    <property type="entry name" value="GINS_A_psf1"/>
    <property type="match status" value="1"/>
</dbReference>
<keyword evidence="10" id="KW-1185">Reference proteome</keyword>
<dbReference type="Gene3D" id="1.20.58.1030">
    <property type="match status" value="1"/>
</dbReference>
<comment type="subunit">
    <text evidence="6">Component of the GINS complex.</text>
</comment>
<evidence type="ECO:0000313" key="9">
    <source>
        <dbReference type="EMBL" id="KAF9511364.1"/>
    </source>
</evidence>
<comment type="caution">
    <text evidence="9">The sequence shown here is derived from an EMBL/GenBank/DDBJ whole genome shotgun (WGS) entry which is preliminary data.</text>
</comment>
<evidence type="ECO:0000256" key="4">
    <source>
        <dbReference type="ARBA" id="ARBA00022705"/>
    </source>
</evidence>
<dbReference type="InterPro" id="IPR056783">
    <property type="entry name" value="PSF1_C"/>
</dbReference>
<comment type="subcellular location">
    <subcellularLocation>
        <location evidence="1 6">Nucleus</location>
    </subcellularLocation>
</comment>
<comment type="function">
    <text evidence="6">Required for correct functioning of the GINS complex, a complex that plays an essential role in the initiation of DNA replication, and progression of DNA replication forks. GINS complex seems to bind preferentially to single-stranded DNA.</text>
</comment>
<sequence length="203" mass="23127">MFGDAATGLINEARHSKALDTLISYNDEMVRNVVREIRTLDADMETAFKENTDDIPDSPPSANVMCEINVYHASAHRNKRCLLAYLSYRIDRLKDSYWASGGALPHVLNDQDLRQKMSPHEVDFLRQYNALIMDYRSDVLDVLDVAGGLLSPPKDLYVQVRVVRDCGTIHTELGTIDFQKGQRFMIRRSDVEHLIVQGYLEPV</sequence>
<protein>
    <recommendedName>
        <fullName evidence="3 6">DNA replication complex GINS protein PSF1</fullName>
    </recommendedName>
</protein>
<dbReference type="CDD" id="cd21696">
    <property type="entry name" value="GINS_B_Psf1"/>
    <property type="match status" value="1"/>
</dbReference>
<dbReference type="Proteomes" id="UP000886523">
    <property type="component" value="Unassembled WGS sequence"/>
</dbReference>